<dbReference type="SUPFAM" id="SSF47413">
    <property type="entry name" value="lambda repressor-like DNA-binding domains"/>
    <property type="match status" value="1"/>
</dbReference>
<dbReference type="Pfam" id="PF01381">
    <property type="entry name" value="HTH_3"/>
    <property type="match status" value="1"/>
</dbReference>
<accession>A0ABY9JYF3</accession>
<feature type="domain" description="HTH cro/C1-type" evidence="2">
    <location>
        <begin position="8"/>
        <end position="62"/>
    </location>
</feature>
<evidence type="ECO:0000256" key="1">
    <source>
        <dbReference type="ARBA" id="ARBA00023125"/>
    </source>
</evidence>
<dbReference type="PROSITE" id="PS50943">
    <property type="entry name" value="HTH_CROC1"/>
    <property type="match status" value="1"/>
</dbReference>
<keyword evidence="3" id="KW-0614">Plasmid</keyword>
<dbReference type="InterPro" id="IPR010982">
    <property type="entry name" value="Lambda_DNA-bd_dom_sf"/>
</dbReference>
<keyword evidence="1" id="KW-0238">DNA-binding</keyword>
<sequence>MNTSRDWLREARQERKLSQQELAILTGLHKSYISALERGLRTPSLKTVHKLSKVLKVDFEKFLD</sequence>
<dbReference type="Gene3D" id="1.10.260.40">
    <property type="entry name" value="lambda repressor-like DNA-binding domains"/>
    <property type="match status" value="1"/>
</dbReference>
<dbReference type="RefSeq" id="WP_226540709.1">
    <property type="nucleotide sequence ID" value="NZ_CP129014.1"/>
</dbReference>
<keyword evidence="4" id="KW-1185">Reference proteome</keyword>
<evidence type="ECO:0000313" key="4">
    <source>
        <dbReference type="Proteomes" id="UP001197974"/>
    </source>
</evidence>
<dbReference type="CDD" id="cd00093">
    <property type="entry name" value="HTH_XRE"/>
    <property type="match status" value="1"/>
</dbReference>
<geneLocation type="plasmid" evidence="3 4">
    <name>unnamed1</name>
</geneLocation>
<evidence type="ECO:0000259" key="2">
    <source>
        <dbReference type="PROSITE" id="PS50943"/>
    </source>
</evidence>
<organism evidence="3 4">
    <name type="scientific">Bacillus carboniphilus</name>
    <dbReference type="NCBI Taxonomy" id="86663"/>
    <lineage>
        <taxon>Bacteria</taxon>
        <taxon>Bacillati</taxon>
        <taxon>Bacillota</taxon>
        <taxon>Bacilli</taxon>
        <taxon>Bacillales</taxon>
        <taxon>Bacillaceae</taxon>
        <taxon>Bacillus</taxon>
    </lineage>
</organism>
<dbReference type="InterPro" id="IPR001387">
    <property type="entry name" value="Cro/C1-type_HTH"/>
</dbReference>
<dbReference type="PANTHER" id="PTHR46797">
    <property type="entry name" value="HTH-TYPE TRANSCRIPTIONAL REGULATOR"/>
    <property type="match status" value="1"/>
</dbReference>
<evidence type="ECO:0000313" key="3">
    <source>
        <dbReference type="EMBL" id="WLR44426.1"/>
    </source>
</evidence>
<proteinExistence type="predicted"/>
<dbReference type="PANTHER" id="PTHR46797:SF1">
    <property type="entry name" value="METHYLPHOSPHONATE SYNTHASE"/>
    <property type="match status" value="1"/>
</dbReference>
<name>A0ABY9JYF3_9BACI</name>
<dbReference type="InterPro" id="IPR050807">
    <property type="entry name" value="TransReg_Diox_bact_type"/>
</dbReference>
<dbReference type="EMBL" id="CP129014">
    <property type="protein sequence ID" value="WLR44426.1"/>
    <property type="molecule type" value="Genomic_DNA"/>
</dbReference>
<protein>
    <submittedName>
        <fullName evidence="3">Helix-turn-helix transcriptional regulator</fullName>
    </submittedName>
</protein>
<dbReference type="SMART" id="SM00530">
    <property type="entry name" value="HTH_XRE"/>
    <property type="match status" value="1"/>
</dbReference>
<gene>
    <name evidence="3" type="ORF">LC087_19150</name>
</gene>
<dbReference type="Proteomes" id="UP001197974">
    <property type="component" value="Plasmid unnamed1"/>
</dbReference>
<reference evidence="3 4" key="1">
    <citation type="submission" date="2023-06" db="EMBL/GenBank/DDBJ databases">
        <title>Five Gram-positive bacteria isolated from mangrove sediments in Shenzhen, Guangdong, China.</title>
        <authorList>
            <person name="Yu S."/>
            <person name="Zheng W."/>
            <person name="Huang Y."/>
        </authorList>
    </citation>
    <scope>NUCLEOTIDE SEQUENCE [LARGE SCALE GENOMIC DNA]</scope>
    <source>
        <strain evidence="3 4">SaN35-3</strain>
        <plasmid evidence="3 4">unnamed1</plasmid>
    </source>
</reference>